<gene>
    <name evidence="2" type="ORF">VTL71DRAFT_13825</name>
</gene>
<feature type="compositionally biased region" description="Polar residues" evidence="1">
    <location>
        <begin position="159"/>
        <end position="170"/>
    </location>
</feature>
<feature type="compositionally biased region" description="Polar residues" evidence="1">
    <location>
        <begin position="246"/>
        <end position="255"/>
    </location>
</feature>
<feature type="compositionally biased region" description="Low complexity" evidence="1">
    <location>
        <begin position="256"/>
        <end position="269"/>
    </location>
</feature>
<feature type="compositionally biased region" description="Basic residues" evidence="1">
    <location>
        <begin position="195"/>
        <end position="204"/>
    </location>
</feature>
<feature type="compositionally biased region" description="Polar residues" evidence="1">
    <location>
        <begin position="17"/>
        <end position="26"/>
    </location>
</feature>
<reference evidence="2 3" key="1">
    <citation type="journal article" date="2024" name="Commun. Biol.">
        <title>Comparative genomic analysis of thermophilic fungi reveals convergent evolutionary adaptations and gene losses.</title>
        <authorList>
            <person name="Steindorff A.S."/>
            <person name="Aguilar-Pontes M.V."/>
            <person name="Robinson A.J."/>
            <person name="Andreopoulos B."/>
            <person name="LaButti K."/>
            <person name="Kuo A."/>
            <person name="Mondo S."/>
            <person name="Riley R."/>
            <person name="Otillar R."/>
            <person name="Haridas S."/>
            <person name="Lipzen A."/>
            <person name="Grimwood J."/>
            <person name="Schmutz J."/>
            <person name="Clum A."/>
            <person name="Reid I.D."/>
            <person name="Moisan M.C."/>
            <person name="Butler G."/>
            <person name="Nguyen T.T.M."/>
            <person name="Dewar K."/>
            <person name="Conant G."/>
            <person name="Drula E."/>
            <person name="Henrissat B."/>
            <person name="Hansel C."/>
            <person name="Singer S."/>
            <person name="Hutchinson M.I."/>
            <person name="de Vries R.P."/>
            <person name="Natvig D.O."/>
            <person name="Powell A.J."/>
            <person name="Tsang A."/>
            <person name="Grigoriev I.V."/>
        </authorList>
    </citation>
    <scope>NUCLEOTIDE SEQUENCE [LARGE SCALE GENOMIC DNA]</scope>
    <source>
        <strain evidence="2 3">CBS 494.80</strain>
    </source>
</reference>
<dbReference type="Proteomes" id="UP001595075">
    <property type="component" value="Unassembled WGS sequence"/>
</dbReference>
<evidence type="ECO:0000256" key="1">
    <source>
        <dbReference type="SAM" id="MobiDB-lite"/>
    </source>
</evidence>
<sequence length="517" mass="58570">MFRASRRPREDAPVAVPQQTDTTQKKSGWRPALRRIKKRLFSKPATPENVELVKPQGTYSAPGRPLEIHQQRLKERNARPSTAQDGQIPQDQHGFQHSNVLRKHYLPIGLRETKEPSTFNLVKPQGTQSTPNRPLLEIHQQRLNERNARPSTAPYGQRPQEQSDFQNSNVLRKHYVPMGPREPKEPSTFNLVKRSLSRRNSKRNSTHEAREPIFLMRDIQKEEVEIISAGPPTMATYIPRHAASDFQKQSSNQQQTTAIPARRPATASTMPPKVAAYEPKHAASDFSKLNLPFSLDSNGLAHPPSRAAADPTNRHSFISTIGTDTEIDDYQIFMKASRLAAAGNYNSHGVISAKNFTPKTSQLMQDIISDRRLIEKERAYALSQLSTASRPVSRSGSIFEKVADYVKPNRTGSVRTQRTQRTGFTSVDGGSVKDMGLLRVSEGRTLGARRNNRWSWAGESIRRSFSRERDRGAYEGFDEEEEEDHFEGERGRKRRSRVMPVAPGLRRYNQGVRYAGY</sequence>
<feature type="region of interest" description="Disordered" evidence="1">
    <location>
        <begin position="476"/>
        <end position="498"/>
    </location>
</feature>
<accession>A0ABR4CM13</accession>
<dbReference type="EMBL" id="JAZHXI010000006">
    <property type="protein sequence ID" value="KAL2070799.1"/>
    <property type="molecule type" value="Genomic_DNA"/>
</dbReference>
<protein>
    <submittedName>
        <fullName evidence="2">Uncharacterized protein</fullName>
    </submittedName>
</protein>
<feature type="compositionally biased region" description="Polar residues" evidence="1">
    <location>
        <begin position="79"/>
        <end position="97"/>
    </location>
</feature>
<feature type="region of interest" description="Disordered" evidence="1">
    <location>
        <begin position="146"/>
        <end position="209"/>
    </location>
</feature>
<feature type="compositionally biased region" description="Acidic residues" evidence="1">
    <location>
        <begin position="476"/>
        <end position="486"/>
    </location>
</feature>
<feature type="region of interest" description="Disordered" evidence="1">
    <location>
        <begin position="73"/>
        <end position="97"/>
    </location>
</feature>
<evidence type="ECO:0000313" key="3">
    <source>
        <dbReference type="Proteomes" id="UP001595075"/>
    </source>
</evidence>
<comment type="caution">
    <text evidence="2">The sequence shown here is derived from an EMBL/GenBank/DDBJ whole genome shotgun (WGS) entry which is preliminary data.</text>
</comment>
<organism evidence="2 3">
    <name type="scientific">Oculimacula yallundae</name>
    <dbReference type="NCBI Taxonomy" id="86028"/>
    <lineage>
        <taxon>Eukaryota</taxon>
        <taxon>Fungi</taxon>
        <taxon>Dikarya</taxon>
        <taxon>Ascomycota</taxon>
        <taxon>Pezizomycotina</taxon>
        <taxon>Leotiomycetes</taxon>
        <taxon>Helotiales</taxon>
        <taxon>Ploettnerulaceae</taxon>
        <taxon>Oculimacula</taxon>
    </lineage>
</organism>
<keyword evidence="3" id="KW-1185">Reference proteome</keyword>
<proteinExistence type="predicted"/>
<name>A0ABR4CM13_9HELO</name>
<feature type="region of interest" description="Disordered" evidence="1">
    <location>
        <begin position="245"/>
        <end position="272"/>
    </location>
</feature>
<feature type="region of interest" description="Disordered" evidence="1">
    <location>
        <begin position="1"/>
        <end position="32"/>
    </location>
</feature>
<evidence type="ECO:0000313" key="2">
    <source>
        <dbReference type="EMBL" id="KAL2070799.1"/>
    </source>
</evidence>